<gene>
    <name evidence="1" type="ORF">SteCoe_33181</name>
</gene>
<name>A0A1R2AXB7_9CILI</name>
<dbReference type="AlphaFoldDB" id="A0A1R2AXB7"/>
<keyword evidence="2" id="KW-1185">Reference proteome</keyword>
<evidence type="ECO:0000313" key="2">
    <source>
        <dbReference type="Proteomes" id="UP000187209"/>
    </source>
</evidence>
<dbReference type="EMBL" id="MPUH01001232">
    <property type="protein sequence ID" value="OMJ69164.1"/>
    <property type="molecule type" value="Genomic_DNA"/>
</dbReference>
<comment type="caution">
    <text evidence="1">The sequence shown here is derived from an EMBL/GenBank/DDBJ whole genome shotgun (WGS) entry which is preliminary data.</text>
</comment>
<protein>
    <submittedName>
        <fullName evidence="1">Uncharacterized protein</fullName>
    </submittedName>
</protein>
<reference evidence="1 2" key="1">
    <citation type="submission" date="2016-11" db="EMBL/GenBank/DDBJ databases">
        <title>The macronuclear genome of Stentor coeruleus: a giant cell with tiny introns.</title>
        <authorList>
            <person name="Slabodnick M."/>
            <person name="Ruby J.G."/>
            <person name="Reiff S.B."/>
            <person name="Swart E.C."/>
            <person name="Gosai S."/>
            <person name="Prabakaran S."/>
            <person name="Witkowska E."/>
            <person name="Larue G.E."/>
            <person name="Fisher S."/>
            <person name="Freeman R.M."/>
            <person name="Gunawardena J."/>
            <person name="Chu W."/>
            <person name="Stover N.A."/>
            <person name="Gregory B.D."/>
            <person name="Nowacki M."/>
            <person name="Derisi J."/>
            <person name="Roy S.W."/>
            <person name="Marshall W.F."/>
            <person name="Sood P."/>
        </authorList>
    </citation>
    <scope>NUCLEOTIDE SEQUENCE [LARGE SCALE GENOMIC DNA]</scope>
    <source>
        <strain evidence="1">WM001</strain>
    </source>
</reference>
<dbReference type="Proteomes" id="UP000187209">
    <property type="component" value="Unassembled WGS sequence"/>
</dbReference>
<organism evidence="1 2">
    <name type="scientific">Stentor coeruleus</name>
    <dbReference type="NCBI Taxonomy" id="5963"/>
    <lineage>
        <taxon>Eukaryota</taxon>
        <taxon>Sar</taxon>
        <taxon>Alveolata</taxon>
        <taxon>Ciliophora</taxon>
        <taxon>Postciliodesmatophora</taxon>
        <taxon>Heterotrichea</taxon>
        <taxon>Heterotrichida</taxon>
        <taxon>Stentoridae</taxon>
        <taxon>Stentor</taxon>
    </lineage>
</organism>
<proteinExistence type="predicted"/>
<sequence>MENKPTYSSLKIVDEDLKSVNSQLSTLISQSYYKTNKVKTIKNDGPKIKSVLKKTLIDSEAQYSTNINKRILETTFQLPQIIKDIIPYEKMLRRESKIEINRKISMLVVKNSKSTSTLKKPSKCPQMPKIKQKLCNSYSESNSNKPLSSLKAKIKKKMLPLEYVKINISKKNSLLQSLKPIQVGKIMENLGNHNKNIKSINTCISPSHKISDFFNESVYNSTANVNKIQKHQGITELPPIDKEKNLTDYFNRVIREFDLEHVDCTEKEAVNIFDLYLPKDN</sequence>
<accession>A0A1R2AXB7</accession>
<evidence type="ECO:0000313" key="1">
    <source>
        <dbReference type="EMBL" id="OMJ69164.1"/>
    </source>
</evidence>